<sequence>MPPGPDIMTEKPVIGIMACNRTVGVENAHAVMERYVRAAMVFGDCHALLIPPTGAEVSRTLSSRLDGLMLTGSPSNLQPHLYGSDSCAGPFDTGRDSVSLAMIECMITIGKPVFGICRGFQEINVVLGGTLRTDVGRGGNGMIAHHAPDEASFDAMFDHGHDVSLTPGGVLHGVYGADRMWVNSVHYQGIGRLGDGLVVEAIAPDGLVEAVSANIGGCQLLAVQWHPEWQVERHPQSQQFFRLMGRALRGQSILAPVAEHA</sequence>
<organism evidence="1 2">
    <name type="scientific">Asticcacaulis biprosthecium C19</name>
    <dbReference type="NCBI Taxonomy" id="715226"/>
    <lineage>
        <taxon>Bacteria</taxon>
        <taxon>Pseudomonadati</taxon>
        <taxon>Pseudomonadota</taxon>
        <taxon>Alphaproteobacteria</taxon>
        <taxon>Caulobacterales</taxon>
        <taxon>Caulobacteraceae</taxon>
        <taxon>Asticcacaulis</taxon>
    </lineage>
</organism>
<reference evidence="2" key="1">
    <citation type="submission" date="2011-03" db="EMBL/GenBank/DDBJ databases">
        <title>Draft genome sequence of Brevundimonas diminuta.</title>
        <authorList>
            <person name="Brown P.J.B."/>
            <person name="Buechlein A."/>
            <person name="Hemmerich C."/>
            <person name="Brun Y.V."/>
        </authorList>
    </citation>
    <scope>NUCLEOTIDE SEQUENCE [LARGE SCALE GENOMIC DNA]</scope>
    <source>
        <strain evidence="2">C19</strain>
    </source>
</reference>
<dbReference type="InterPro" id="IPR044668">
    <property type="entry name" value="PuuD-like"/>
</dbReference>
<gene>
    <name evidence="1" type="ORF">ABI_46800</name>
</gene>
<dbReference type="STRING" id="715226.ABI_46800"/>
<dbReference type="PROSITE" id="PS51273">
    <property type="entry name" value="GATASE_TYPE_1"/>
    <property type="match status" value="1"/>
</dbReference>
<dbReference type="Proteomes" id="UP000006512">
    <property type="component" value="Unassembled WGS sequence"/>
</dbReference>
<dbReference type="GO" id="GO:0033969">
    <property type="term" value="F:gamma-glutamyl-gamma-aminobutyrate hydrolase activity"/>
    <property type="evidence" value="ECO:0007669"/>
    <property type="project" value="TreeGrafter"/>
</dbReference>
<dbReference type="eggNOG" id="COG2071">
    <property type="taxonomic scope" value="Bacteria"/>
</dbReference>
<protein>
    <submittedName>
        <fullName evidence="1">Peptidase C26 family protein</fullName>
    </submittedName>
</protein>
<dbReference type="InterPro" id="IPR011697">
    <property type="entry name" value="Peptidase_C26"/>
</dbReference>
<evidence type="ECO:0000313" key="1">
    <source>
        <dbReference type="EMBL" id="EGF89332.1"/>
    </source>
</evidence>
<name>F4QU32_9CAUL</name>
<dbReference type="PANTHER" id="PTHR43235:SF1">
    <property type="entry name" value="GLUTAMINE AMIDOTRANSFERASE PB2B2.05-RELATED"/>
    <property type="match status" value="1"/>
</dbReference>
<dbReference type="AlphaFoldDB" id="F4QU32"/>
<dbReference type="GO" id="GO:0006598">
    <property type="term" value="P:polyamine catabolic process"/>
    <property type="evidence" value="ECO:0007669"/>
    <property type="project" value="TreeGrafter"/>
</dbReference>
<dbReference type="PANTHER" id="PTHR43235">
    <property type="entry name" value="GLUTAMINE AMIDOTRANSFERASE PB2B2.05-RELATED"/>
    <property type="match status" value="1"/>
</dbReference>
<evidence type="ECO:0000313" key="2">
    <source>
        <dbReference type="Proteomes" id="UP000006512"/>
    </source>
</evidence>
<dbReference type="InterPro" id="IPR029062">
    <property type="entry name" value="Class_I_gatase-like"/>
</dbReference>
<dbReference type="EMBL" id="GL883081">
    <property type="protein sequence ID" value="EGF89332.1"/>
    <property type="molecule type" value="Genomic_DNA"/>
</dbReference>
<accession>F4QU32</accession>
<dbReference type="CDD" id="cd01745">
    <property type="entry name" value="GATase1_2"/>
    <property type="match status" value="1"/>
</dbReference>
<dbReference type="HOGENOM" id="CLU_030756_0_0_5"/>
<dbReference type="GO" id="GO:0005829">
    <property type="term" value="C:cytosol"/>
    <property type="evidence" value="ECO:0007669"/>
    <property type="project" value="TreeGrafter"/>
</dbReference>
<dbReference type="Gene3D" id="3.40.50.880">
    <property type="match status" value="1"/>
</dbReference>
<dbReference type="SUPFAM" id="SSF52317">
    <property type="entry name" value="Class I glutamine amidotransferase-like"/>
    <property type="match status" value="1"/>
</dbReference>
<keyword evidence="2" id="KW-1185">Reference proteome</keyword>
<proteinExistence type="predicted"/>
<dbReference type="Pfam" id="PF07722">
    <property type="entry name" value="Peptidase_C26"/>
    <property type="match status" value="1"/>
</dbReference>